<evidence type="ECO:0000256" key="2">
    <source>
        <dbReference type="ARBA" id="ARBA00022643"/>
    </source>
</evidence>
<keyword evidence="1" id="KW-0285">Flavoprotein</keyword>
<protein>
    <recommendedName>
        <fullName evidence="8">Riboflavin kinase</fullName>
    </recommendedName>
</protein>
<name>A0A8J7Z0M6_9CYAN</name>
<dbReference type="AlphaFoldDB" id="A0A8J7Z0M6"/>
<accession>A0A8J7Z0M6</accession>
<dbReference type="Proteomes" id="UP000646053">
    <property type="component" value="Unassembled WGS sequence"/>
</dbReference>
<feature type="region of interest" description="Disordered" evidence="5">
    <location>
        <begin position="1"/>
        <end position="26"/>
    </location>
</feature>
<evidence type="ECO:0000256" key="1">
    <source>
        <dbReference type="ARBA" id="ARBA00022630"/>
    </source>
</evidence>
<evidence type="ECO:0000256" key="5">
    <source>
        <dbReference type="SAM" id="MobiDB-lite"/>
    </source>
</evidence>
<evidence type="ECO:0000313" key="6">
    <source>
        <dbReference type="EMBL" id="NDJ18087.1"/>
    </source>
</evidence>
<sequence>MPGYRVASGTSDPLELGRANRSPYPKGTIEMQTPAFQALGLDLTPFFPGTLNLSIAPQRFALHSPRYTFRNVHWIDGYPAEDFSFSPCHVIFHGSTYESLIYYPHPETKIGHFQNDSLIEVIAPLIKELKYGDRVDLAIDPSEVALIGVESL</sequence>
<evidence type="ECO:0000256" key="4">
    <source>
        <dbReference type="ARBA" id="ARBA00022741"/>
    </source>
</evidence>
<proteinExistence type="predicted"/>
<dbReference type="GO" id="GO:0008531">
    <property type="term" value="F:riboflavin kinase activity"/>
    <property type="evidence" value="ECO:0007669"/>
    <property type="project" value="InterPro"/>
</dbReference>
<evidence type="ECO:0000256" key="3">
    <source>
        <dbReference type="ARBA" id="ARBA00022679"/>
    </source>
</evidence>
<dbReference type="GO" id="GO:0009231">
    <property type="term" value="P:riboflavin biosynthetic process"/>
    <property type="evidence" value="ECO:0007669"/>
    <property type="project" value="InterPro"/>
</dbReference>
<dbReference type="InterPro" id="IPR023465">
    <property type="entry name" value="Riboflavin_kinase_dom_sf"/>
</dbReference>
<organism evidence="6 7">
    <name type="scientific">Myxacorys almedinensis A</name>
    <dbReference type="NCBI Taxonomy" id="2690445"/>
    <lineage>
        <taxon>Bacteria</taxon>
        <taxon>Bacillati</taxon>
        <taxon>Cyanobacteriota</taxon>
        <taxon>Cyanophyceae</taxon>
        <taxon>Leptolyngbyales</taxon>
        <taxon>Leptolyngbyaceae</taxon>
        <taxon>Myxacorys</taxon>
        <taxon>Myxacorys almedinensis</taxon>
    </lineage>
</organism>
<dbReference type="EMBL" id="WVIE01000013">
    <property type="protein sequence ID" value="NDJ18087.1"/>
    <property type="molecule type" value="Genomic_DNA"/>
</dbReference>
<comment type="caution">
    <text evidence="6">The sequence shown here is derived from an EMBL/GenBank/DDBJ whole genome shotgun (WGS) entry which is preliminary data.</text>
</comment>
<keyword evidence="3" id="KW-0808">Transferase</keyword>
<dbReference type="SUPFAM" id="SSF82114">
    <property type="entry name" value="Riboflavin kinase-like"/>
    <property type="match status" value="1"/>
</dbReference>
<evidence type="ECO:0000313" key="7">
    <source>
        <dbReference type="Proteomes" id="UP000646053"/>
    </source>
</evidence>
<reference evidence="6" key="1">
    <citation type="submission" date="2019-12" db="EMBL/GenBank/DDBJ databases">
        <title>High-Quality draft genome sequences of three cyanobacteria isolated from the limestone walls of the Old Cathedral of Coimbra.</title>
        <authorList>
            <person name="Tiago I."/>
            <person name="Soares F."/>
            <person name="Portugal A."/>
        </authorList>
    </citation>
    <scope>NUCLEOTIDE SEQUENCE</scope>
    <source>
        <strain evidence="6">A</strain>
    </source>
</reference>
<keyword evidence="4" id="KW-0547">Nucleotide-binding</keyword>
<evidence type="ECO:0008006" key="8">
    <source>
        <dbReference type="Google" id="ProtNLM"/>
    </source>
</evidence>
<dbReference type="GO" id="GO:0000166">
    <property type="term" value="F:nucleotide binding"/>
    <property type="evidence" value="ECO:0007669"/>
    <property type="project" value="UniProtKB-KW"/>
</dbReference>
<keyword evidence="7" id="KW-1185">Reference proteome</keyword>
<gene>
    <name evidence="6" type="ORF">GS601_12440</name>
</gene>
<keyword evidence="2" id="KW-0288">FMN</keyword>